<comment type="caution">
    <text evidence="1">The sequence shown here is derived from an EMBL/GenBank/DDBJ whole genome shotgun (WGS) entry which is preliminary data.</text>
</comment>
<reference evidence="1" key="1">
    <citation type="journal article" date="2021" name="bioRxiv">
        <title>Whole Genome Assembly and Annotation of Northern Wild Rice, Zizania palustris L., Supports a Whole Genome Duplication in the Zizania Genus.</title>
        <authorList>
            <person name="Haas M."/>
            <person name="Kono T."/>
            <person name="Macchietto M."/>
            <person name="Millas R."/>
            <person name="McGilp L."/>
            <person name="Shao M."/>
            <person name="Duquette J."/>
            <person name="Hirsch C.N."/>
            <person name="Kimball J."/>
        </authorList>
    </citation>
    <scope>NUCLEOTIDE SEQUENCE</scope>
    <source>
        <tissue evidence="1">Fresh leaf tissue</tissue>
    </source>
</reference>
<organism evidence="1 2">
    <name type="scientific">Zizania palustris</name>
    <name type="common">Northern wild rice</name>
    <dbReference type="NCBI Taxonomy" id="103762"/>
    <lineage>
        <taxon>Eukaryota</taxon>
        <taxon>Viridiplantae</taxon>
        <taxon>Streptophyta</taxon>
        <taxon>Embryophyta</taxon>
        <taxon>Tracheophyta</taxon>
        <taxon>Spermatophyta</taxon>
        <taxon>Magnoliopsida</taxon>
        <taxon>Liliopsida</taxon>
        <taxon>Poales</taxon>
        <taxon>Poaceae</taxon>
        <taxon>BOP clade</taxon>
        <taxon>Oryzoideae</taxon>
        <taxon>Oryzeae</taxon>
        <taxon>Zizaniinae</taxon>
        <taxon>Zizania</taxon>
    </lineage>
</organism>
<keyword evidence="2" id="KW-1185">Reference proteome</keyword>
<evidence type="ECO:0000313" key="1">
    <source>
        <dbReference type="EMBL" id="KAG8071661.1"/>
    </source>
</evidence>
<accession>A0A8J5TCG5</accession>
<name>A0A8J5TCG5_ZIZPA</name>
<evidence type="ECO:0000313" key="2">
    <source>
        <dbReference type="Proteomes" id="UP000729402"/>
    </source>
</evidence>
<gene>
    <name evidence="1" type="ORF">GUJ93_ZPchr0006g46036</name>
</gene>
<reference evidence="1" key="2">
    <citation type="submission" date="2021-02" db="EMBL/GenBank/DDBJ databases">
        <authorList>
            <person name="Kimball J.A."/>
            <person name="Haas M.W."/>
            <person name="Macchietto M."/>
            <person name="Kono T."/>
            <person name="Duquette J."/>
            <person name="Shao M."/>
        </authorList>
    </citation>
    <scope>NUCLEOTIDE SEQUENCE</scope>
    <source>
        <tissue evidence="1">Fresh leaf tissue</tissue>
    </source>
</reference>
<protein>
    <submittedName>
        <fullName evidence="1">Uncharacterized protein</fullName>
    </submittedName>
</protein>
<sequence length="96" mass="9824">MLGKSLGRAIYFICGASGHHHPHRASDALAVRDARHAVGPRLRDAGLPRHGYALDVDAGHTTTTTKSVGRAGGASGSETRSVMGLLVGAIALALMA</sequence>
<dbReference type="Proteomes" id="UP000729402">
    <property type="component" value="Unassembled WGS sequence"/>
</dbReference>
<dbReference type="AlphaFoldDB" id="A0A8J5TCG5"/>
<proteinExistence type="predicted"/>
<dbReference type="EMBL" id="JAAALK010000283">
    <property type="protein sequence ID" value="KAG8071661.1"/>
    <property type="molecule type" value="Genomic_DNA"/>
</dbReference>